<reference evidence="2" key="1">
    <citation type="submission" date="2016-10" db="EMBL/GenBank/DDBJ databases">
        <authorList>
            <person name="Varghese N."/>
            <person name="Submissions S."/>
        </authorList>
    </citation>
    <scope>NUCLEOTIDE SEQUENCE [LARGE SCALE GENOMIC DNA]</scope>
    <source>
        <strain evidence="2">CGMCC 4.3147</strain>
    </source>
</reference>
<name>A0A1G9CMI0_9ACTN</name>
<keyword evidence="2" id="KW-1185">Reference proteome</keyword>
<dbReference type="AlphaFoldDB" id="A0A1G9CMI0"/>
<gene>
    <name evidence="1" type="ORF">SAMN05216298_0421</name>
</gene>
<evidence type="ECO:0000313" key="2">
    <source>
        <dbReference type="Proteomes" id="UP000198662"/>
    </source>
</evidence>
<evidence type="ECO:0000313" key="1">
    <source>
        <dbReference type="EMBL" id="SDK52900.1"/>
    </source>
</evidence>
<dbReference type="Proteomes" id="UP000198662">
    <property type="component" value="Unassembled WGS sequence"/>
</dbReference>
<sequence length="43" mass="4981">MVLLRKLMSGNEFIHRQHLDHIVDVVPVDLRESYALVALHMPS</sequence>
<protein>
    <submittedName>
        <fullName evidence="1">Uncharacterized protein</fullName>
    </submittedName>
</protein>
<organism evidence="1 2">
    <name type="scientific">Glycomyces sambucus</name>
    <dbReference type="NCBI Taxonomy" id="380244"/>
    <lineage>
        <taxon>Bacteria</taxon>
        <taxon>Bacillati</taxon>
        <taxon>Actinomycetota</taxon>
        <taxon>Actinomycetes</taxon>
        <taxon>Glycomycetales</taxon>
        <taxon>Glycomycetaceae</taxon>
        <taxon>Glycomyces</taxon>
    </lineage>
</organism>
<accession>A0A1G9CMI0</accession>
<proteinExistence type="predicted"/>
<dbReference type="STRING" id="380244.SAMN05216298_0421"/>
<dbReference type="EMBL" id="FNGF01000001">
    <property type="protein sequence ID" value="SDK52900.1"/>
    <property type="molecule type" value="Genomic_DNA"/>
</dbReference>